<evidence type="ECO:0000256" key="5">
    <source>
        <dbReference type="SAM" id="MobiDB-lite"/>
    </source>
</evidence>
<dbReference type="Gene3D" id="2.130.10.10">
    <property type="entry name" value="YVTN repeat-like/Quinoprotein amine dehydrogenase"/>
    <property type="match status" value="2"/>
</dbReference>
<dbReference type="InterPro" id="IPR004083">
    <property type="entry name" value="Raptor"/>
</dbReference>
<comment type="caution">
    <text evidence="7">The sequence shown here is derived from an EMBL/GenBank/DDBJ whole genome shotgun (WGS) entry which is preliminary data.</text>
</comment>
<feature type="region of interest" description="Disordered" evidence="5">
    <location>
        <begin position="859"/>
        <end position="886"/>
    </location>
</feature>
<dbReference type="GO" id="GO:0010506">
    <property type="term" value="P:regulation of autophagy"/>
    <property type="evidence" value="ECO:0007669"/>
    <property type="project" value="TreeGrafter"/>
</dbReference>
<dbReference type="InterPro" id="IPR029347">
    <property type="entry name" value="Raptor_N"/>
</dbReference>
<dbReference type="Proteomes" id="UP000319731">
    <property type="component" value="Unassembled WGS sequence"/>
</dbReference>
<dbReference type="Pfam" id="PF14538">
    <property type="entry name" value="Raptor_N"/>
    <property type="match status" value="1"/>
</dbReference>
<dbReference type="SMART" id="SM00320">
    <property type="entry name" value="WD40"/>
    <property type="match status" value="5"/>
</dbReference>
<feature type="domain" description="Raptor N-terminal CASPase-like" evidence="6">
    <location>
        <begin position="125"/>
        <end position="279"/>
    </location>
</feature>
<accession>A0A507C3P2</accession>
<dbReference type="GO" id="GO:0005737">
    <property type="term" value="C:cytoplasm"/>
    <property type="evidence" value="ECO:0007669"/>
    <property type="project" value="TreeGrafter"/>
</dbReference>
<dbReference type="Gene3D" id="1.25.10.10">
    <property type="entry name" value="Leucine-rich Repeat Variant"/>
    <property type="match status" value="1"/>
</dbReference>
<keyword evidence="8" id="KW-1185">Reference proteome</keyword>
<dbReference type="InterPro" id="IPR000357">
    <property type="entry name" value="HEAT"/>
</dbReference>
<evidence type="ECO:0000256" key="3">
    <source>
        <dbReference type="ARBA" id="ARBA00022737"/>
    </source>
</evidence>
<feature type="region of interest" description="Disordered" evidence="5">
    <location>
        <begin position="1"/>
        <end position="28"/>
    </location>
</feature>
<evidence type="ECO:0000256" key="1">
    <source>
        <dbReference type="ARBA" id="ARBA00009257"/>
    </source>
</evidence>
<dbReference type="PANTHER" id="PTHR12848:SF16">
    <property type="entry name" value="REGULATORY-ASSOCIATED PROTEIN OF MTOR"/>
    <property type="match status" value="1"/>
</dbReference>
<sequence length="1402" mass="155208">MSAATGPISPPTNGKLDNKESESSTKSNQATGILTIHSVHEHNEASAAVTTTARHSAEQSHSTTNHPSHEESLNDAELTSRYLDDRRHEACARPMSASAIARNTTSFSTPLHLQMTIQDWRMRERLKTVSGALVLCLNIGVDPPDIVKTSPCAKLECWVDPFSLTPTRKALEQIGQNLQAQYEAWQPRARYRLSLDPSVEETKKLCLNVRKNAKEERILFHYNGHGVPRPTPGGEIWVFNKQYTQYIPVSIYDLQTWLGSPCIFVYDCSNAGNILIAFNRFAEQRDTEAQRQIDAAAANPSNPPPVNVPLPYTPMRECIQLAACRPTEMLPMNPDLPADMFSCCLTTPIEIALRWFVGQNPLLTNITIDMIMKIPGKLNDRRTPLGELNWIFTAITDTIAWNVLPHDLFKKLFRQDLMVAALFRNFLLADRIMRFYNCTPVSSPELQPTFQHPLWQAWDLAADMCLSQLPALLAAQDGGPSYEYKTSTFFAEQLTAFEVWLSKGPISSSAPEQLPIVLQVLLSQNHRLRALMLLSRFLDLGPWAVNLALLVGIFPYVLKLLQSPAADLKPVLVFIWAKILAVDKSCQQDLLKDNGYTYFINILTTDSAMPPIPNLSEHRAMCSFILSVFCHNFRSGQVACLRNELLPALVPHLSDPDPLLRQWACLCLEKLWQGFGDAKWAGIRDNVHEKLCSMLTDPVPEVRAAALFAVGALIGDLDKTEQVASAEQSIGIAILAATGDASPVCRKELVVALSRIVQENVSKFVTAAYELIEEDRRRIPPVKGTKLNGGSVDRKTSDSLYRLTGASSVYACLWKVLLNLSVDPFPDVAELGCRVVDTVNLKLLSSPLVESPSAVLASALPSPTTPNRLSSSSTATTPTSPSPQPKIALANGSSSVLNNFIPKQQQQDLRRTSSFANTIRSLTGLKTTLSYENIAADAAAQKHVGQPNGDRRPLRAASVASASYTSVMSVNTNTGNLHIGASSSLGSPITREKSLDGISNAGSDKELGIPLHSSFFEWSCEYFAEPQYRLPEIEEPGSIRYTERMWRRSRNEKLIAETEHVRRVAPHHRFDEIINVLHSDPTPAAVLTFHQFEPHVAVADNQDEVIIYLWEENLRLNIIQNMNPLGSRITSLRFINEDDNGMLLIGSDEGIVRIYRNYEHMGCHELVTAWRALTDLLPSMRGSGLVTDWQQSTGSLLVSGDVRQIRIWDVEREACVQDLPTKSSACITSLTSDKTAGDLIIAGCGDGNIRLYDRRISSKDAHVAMLTDHQKWIVNVQLQAGSNRDVLSGSQEGDIRLWDLRQRRCTRTIEPFPGQELTALAIHDNASLIACGSGAHQLRVFNTQFQPLGHLRLHDSGFLGPRPGPISSIAFHSYKPVLAASSITGGSVTVFGQHDPLAHYHH</sequence>
<feature type="compositionally biased region" description="Low complexity" evidence="5">
    <location>
        <begin position="870"/>
        <end position="879"/>
    </location>
</feature>
<evidence type="ECO:0000313" key="7">
    <source>
        <dbReference type="EMBL" id="TPX34292.1"/>
    </source>
</evidence>
<dbReference type="SUPFAM" id="SSF50978">
    <property type="entry name" value="WD40 repeat-like"/>
    <property type="match status" value="1"/>
</dbReference>
<reference evidence="7 8" key="1">
    <citation type="journal article" date="2019" name="Sci. Rep.">
        <title>Comparative genomics of chytrid fungi reveal insights into the obligate biotrophic and pathogenic lifestyle of Synchytrium endobioticum.</title>
        <authorList>
            <person name="van de Vossenberg B.T.L.H."/>
            <person name="Warris S."/>
            <person name="Nguyen H.D.T."/>
            <person name="van Gent-Pelzer M.P.E."/>
            <person name="Joly D.L."/>
            <person name="van de Geest H.C."/>
            <person name="Bonants P.J.M."/>
            <person name="Smith D.S."/>
            <person name="Levesque C.A."/>
            <person name="van der Lee T.A.J."/>
        </authorList>
    </citation>
    <scope>NUCLEOTIDE SEQUENCE [LARGE SCALE GENOMIC DNA]</scope>
    <source>
        <strain evidence="7 8">JEL517</strain>
    </source>
</reference>
<protein>
    <recommendedName>
        <fullName evidence="6">Raptor N-terminal CASPase-like domain-containing protein</fullName>
    </recommendedName>
</protein>
<dbReference type="GO" id="GO:0071230">
    <property type="term" value="P:cellular response to amino acid stimulus"/>
    <property type="evidence" value="ECO:0007669"/>
    <property type="project" value="TreeGrafter"/>
</dbReference>
<keyword evidence="3" id="KW-0677">Repeat</keyword>
<dbReference type="GO" id="GO:0009267">
    <property type="term" value="P:cellular response to starvation"/>
    <property type="evidence" value="ECO:0007669"/>
    <property type="project" value="TreeGrafter"/>
</dbReference>
<dbReference type="GO" id="GO:0031929">
    <property type="term" value="P:TOR signaling"/>
    <property type="evidence" value="ECO:0007669"/>
    <property type="project" value="InterPro"/>
</dbReference>
<dbReference type="PRINTS" id="PR01547">
    <property type="entry name" value="YEAST176DUF"/>
</dbReference>
<dbReference type="GO" id="GO:0030674">
    <property type="term" value="F:protein-macromolecule adaptor activity"/>
    <property type="evidence" value="ECO:0007669"/>
    <property type="project" value="TreeGrafter"/>
</dbReference>
<dbReference type="InterPro" id="IPR015943">
    <property type="entry name" value="WD40/YVTN_repeat-like_dom_sf"/>
</dbReference>
<dbReference type="RefSeq" id="XP_031025056.1">
    <property type="nucleotide sequence ID" value="XM_031168865.1"/>
</dbReference>
<dbReference type="GO" id="GO:0031931">
    <property type="term" value="C:TORC1 complex"/>
    <property type="evidence" value="ECO:0007669"/>
    <property type="project" value="InterPro"/>
</dbReference>
<dbReference type="GeneID" id="42004162"/>
<feature type="region of interest" description="Disordered" evidence="5">
    <location>
        <begin position="44"/>
        <end position="75"/>
    </location>
</feature>
<dbReference type="GO" id="GO:0030307">
    <property type="term" value="P:positive regulation of cell growth"/>
    <property type="evidence" value="ECO:0007669"/>
    <property type="project" value="TreeGrafter"/>
</dbReference>
<feature type="compositionally biased region" description="Polar residues" evidence="5">
    <location>
        <begin position="48"/>
        <end position="66"/>
    </location>
</feature>
<feature type="repeat" description="WD" evidence="4">
    <location>
        <begin position="1266"/>
        <end position="1308"/>
    </location>
</feature>
<name>A0A507C3P2_9FUNG</name>
<dbReference type="SMART" id="SM01302">
    <property type="entry name" value="Raptor_N"/>
    <property type="match status" value="1"/>
</dbReference>
<evidence type="ECO:0000256" key="4">
    <source>
        <dbReference type="PROSITE-ProRule" id="PRU00221"/>
    </source>
</evidence>
<dbReference type="STRING" id="1806994.A0A507C3P2"/>
<evidence type="ECO:0000256" key="2">
    <source>
        <dbReference type="ARBA" id="ARBA00022574"/>
    </source>
</evidence>
<dbReference type="InterPro" id="IPR011989">
    <property type="entry name" value="ARM-like"/>
</dbReference>
<dbReference type="SUPFAM" id="SSF48371">
    <property type="entry name" value="ARM repeat"/>
    <property type="match status" value="1"/>
</dbReference>
<dbReference type="PANTHER" id="PTHR12848">
    <property type="entry name" value="REGULATORY-ASSOCIATED PROTEIN OF MTOR"/>
    <property type="match status" value="1"/>
</dbReference>
<dbReference type="InterPro" id="IPR001680">
    <property type="entry name" value="WD40_rpt"/>
</dbReference>
<dbReference type="EMBL" id="QEAO01000014">
    <property type="protein sequence ID" value="TPX34292.1"/>
    <property type="molecule type" value="Genomic_DNA"/>
</dbReference>
<dbReference type="InterPro" id="IPR016024">
    <property type="entry name" value="ARM-type_fold"/>
</dbReference>
<proteinExistence type="inferred from homology"/>
<gene>
    <name evidence="7" type="ORF">SmJEL517_g02937</name>
</gene>
<comment type="similarity">
    <text evidence="1">Belongs to the WD repeat RAPTOR family.</text>
</comment>
<dbReference type="PROSITE" id="PS50082">
    <property type="entry name" value="WD_REPEATS_2"/>
    <property type="match status" value="1"/>
</dbReference>
<evidence type="ECO:0000259" key="6">
    <source>
        <dbReference type="SMART" id="SM01302"/>
    </source>
</evidence>
<keyword evidence="2 4" id="KW-0853">WD repeat</keyword>
<organism evidence="7 8">
    <name type="scientific">Synchytrium microbalum</name>
    <dbReference type="NCBI Taxonomy" id="1806994"/>
    <lineage>
        <taxon>Eukaryota</taxon>
        <taxon>Fungi</taxon>
        <taxon>Fungi incertae sedis</taxon>
        <taxon>Chytridiomycota</taxon>
        <taxon>Chytridiomycota incertae sedis</taxon>
        <taxon>Chytridiomycetes</taxon>
        <taxon>Synchytriales</taxon>
        <taxon>Synchytriaceae</taxon>
        <taxon>Synchytrium</taxon>
    </lineage>
</organism>
<dbReference type="InterPro" id="IPR036322">
    <property type="entry name" value="WD40_repeat_dom_sf"/>
</dbReference>
<dbReference type="Pfam" id="PF02985">
    <property type="entry name" value="HEAT"/>
    <property type="match status" value="2"/>
</dbReference>
<dbReference type="OrthoDB" id="10262360at2759"/>
<evidence type="ECO:0000313" key="8">
    <source>
        <dbReference type="Proteomes" id="UP000319731"/>
    </source>
</evidence>